<keyword evidence="2" id="KW-1185">Reference proteome</keyword>
<proteinExistence type="predicted"/>
<organism evidence="1 2">
    <name type="scientific">Caerostris darwini</name>
    <dbReference type="NCBI Taxonomy" id="1538125"/>
    <lineage>
        <taxon>Eukaryota</taxon>
        <taxon>Metazoa</taxon>
        <taxon>Ecdysozoa</taxon>
        <taxon>Arthropoda</taxon>
        <taxon>Chelicerata</taxon>
        <taxon>Arachnida</taxon>
        <taxon>Araneae</taxon>
        <taxon>Araneomorphae</taxon>
        <taxon>Entelegynae</taxon>
        <taxon>Araneoidea</taxon>
        <taxon>Araneidae</taxon>
        <taxon>Caerostris</taxon>
    </lineage>
</organism>
<name>A0AAV4WC05_9ARAC</name>
<dbReference type="EMBL" id="BPLQ01014281">
    <property type="protein sequence ID" value="GIY78825.1"/>
    <property type="molecule type" value="Genomic_DNA"/>
</dbReference>
<accession>A0AAV4WC05</accession>
<comment type="caution">
    <text evidence="1">The sequence shown here is derived from an EMBL/GenBank/DDBJ whole genome shotgun (WGS) entry which is preliminary data.</text>
</comment>
<gene>
    <name evidence="1" type="ORF">CDAR_216521</name>
</gene>
<evidence type="ECO:0000313" key="2">
    <source>
        <dbReference type="Proteomes" id="UP001054837"/>
    </source>
</evidence>
<protein>
    <submittedName>
        <fullName evidence="1">Uncharacterized protein</fullName>
    </submittedName>
</protein>
<dbReference type="Proteomes" id="UP001054837">
    <property type="component" value="Unassembled WGS sequence"/>
</dbReference>
<dbReference type="AlphaFoldDB" id="A0AAV4WC05"/>
<reference evidence="1 2" key="1">
    <citation type="submission" date="2021-06" db="EMBL/GenBank/DDBJ databases">
        <title>Caerostris darwini draft genome.</title>
        <authorList>
            <person name="Kono N."/>
            <person name="Arakawa K."/>
        </authorList>
    </citation>
    <scope>NUCLEOTIDE SEQUENCE [LARGE SCALE GENOMIC DNA]</scope>
</reference>
<evidence type="ECO:0000313" key="1">
    <source>
        <dbReference type="EMBL" id="GIY78825.1"/>
    </source>
</evidence>
<sequence length="98" mass="11466">MLPLVRDFSIHMHLLDEVFSNGHIMCITRSFFEYKRISLGGFLPRLDSEQNAAIAISRESDELGTVSKTFSGDKRFSLRFRFARMREISNLQRRPPWS</sequence>